<dbReference type="RefSeq" id="WP_054752467.1">
    <property type="nucleotide sequence ID" value="NZ_JBHUMZ010000019.1"/>
</dbReference>
<organism evidence="2 3">
    <name type="scientific">Piscibacillus salipiscarius</name>
    <dbReference type="NCBI Taxonomy" id="299480"/>
    <lineage>
        <taxon>Bacteria</taxon>
        <taxon>Bacillati</taxon>
        <taxon>Bacillota</taxon>
        <taxon>Bacilli</taxon>
        <taxon>Bacillales</taxon>
        <taxon>Bacillaceae</taxon>
        <taxon>Piscibacillus</taxon>
    </lineage>
</organism>
<proteinExistence type="predicted"/>
<keyword evidence="1" id="KW-0472">Membrane</keyword>
<dbReference type="Proteomes" id="UP001597452">
    <property type="component" value="Unassembled WGS sequence"/>
</dbReference>
<reference evidence="3" key="1">
    <citation type="journal article" date="2019" name="Int. J. Syst. Evol. Microbiol.">
        <title>The Global Catalogue of Microorganisms (GCM) 10K type strain sequencing project: providing services to taxonomists for standard genome sequencing and annotation.</title>
        <authorList>
            <consortium name="The Broad Institute Genomics Platform"/>
            <consortium name="The Broad Institute Genome Sequencing Center for Infectious Disease"/>
            <person name="Wu L."/>
            <person name="Ma J."/>
        </authorList>
    </citation>
    <scope>NUCLEOTIDE SEQUENCE [LARGE SCALE GENOMIC DNA]</scope>
    <source>
        <strain evidence="3">TISTR 1571</strain>
    </source>
</reference>
<protein>
    <submittedName>
        <fullName evidence="2">Uncharacterized protein</fullName>
    </submittedName>
</protein>
<feature type="transmembrane region" description="Helical" evidence="1">
    <location>
        <begin position="12"/>
        <end position="32"/>
    </location>
</feature>
<comment type="caution">
    <text evidence="2">The sequence shown here is derived from an EMBL/GenBank/DDBJ whole genome shotgun (WGS) entry which is preliminary data.</text>
</comment>
<dbReference type="EMBL" id="JBHUMZ010000019">
    <property type="protein sequence ID" value="MFD2638739.1"/>
    <property type="molecule type" value="Genomic_DNA"/>
</dbReference>
<evidence type="ECO:0000256" key="1">
    <source>
        <dbReference type="SAM" id="Phobius"/>
    </source>
</evidence>
<name>A0ABW5Q9S8_9BACI</name>
<gene>
    <name evidence="2" type="ORF">ACFSW4_07685</name>
</gene>
<evidence type="ECO:0000313" key="2">
    <source>
        <dbReference type="EMBL" id="MFD2638739.1"/>
    </source>
</evidence>
<keyword evidence="1" id="KW-1133">Transmembrane helix</keyword>
<evidence type="ECO:0000313" key="3">
    <source>
        <dbReference type="Proteomes" id="UP001597452"/>
    </source>
</evidence>
<sequence length="71" mass="8067">MFKSEKSIRRLYLFLMIFTYGIYIPVTLVELINGTASNASLITAVVLATGVPTMRKRHLESIKNKEYNSNV</sequence>
<accession>A0ABW5Q9S8</accession>
<keyword evidence="3" id="KW-1185">Reference proteome</keyword>
<keyword evidence="1" id="KW-0812">Transmembrane</keyword>